<organism evidence="1 2">
    <name type="scientific">Choiromyces venosus 120613-1</name>
    <dbReference type="NCBI Taxonomy" id="1336337"/>
    <lineage>
        <taxon>Eukaryota</taxon>
        <taxon>Fungi</taxon>
        <taxon>Dikarya</taxon>
        <taxon>Ascomycota</taxon>
        <taxon>Pezizomycotina</taxon>
        <taxon>Pezizomycetes</taxon>
        <taxon>Pezizales</taxon>
        <taxon>Tuberaceae</taxon>
        <taxon>Choiromyces</taxon>
    </lineage>
</organism>
<keyword evidence="2" id="KW-1185">Reference proteome</keyword>
<reference evidence="1 2" key="1">
    <citation type="journal article" date="2018" name="Nat. Ecol. Evol.">
        <title>Pezizomycetes genomes reveal the molecular basis of ectomycorrhizal truffle lifestyle.</title>
        <authorList>
            <person name="Murat C."/>
            <person name="Payen T."/>
            <person name="Noel B."/>
            <person name="Kuo A."/>
            <person name="Morin E."/>
            <person name="Chen J."/>
            <person name="Kohler A."/>
            <person name="Krizsan K."/>
            <person name="Balestrini R."/>
            <person name="Da Silva C."/>
            <person name="Montanini B."/>
            <person name="Hainaut M."/>
            <person name="Levati E."/>
            <person name="Barry K.W."/>
            <person name="Belfiori B."/>
            <person name="Cichocki N."/>
            <person name="Clum A."/>
            <person name="Dockter R.B."/>
            <person name="Fauchery L."/>
            <person name="Guy J."/>
            <person name="Iotti M."/>
            <person name="Le Tacon F."/>
            <person name="Lindquist E.A."/>
            <person name="Lipzen A."/>
            <person name="Malagnac F."/>
            <person name="Mello A."/>
            <person name="Molinier V."/>
            <person name="Miyauchi S."/>
            <person name="Poulain J."/>
            <person name="Riccioni C."/>
            <person name="Rubini A."/>
            <person name="Sitrit Y."/>
            <person name="Splivallo R."/>
            <person name="Traeger S."/>
            <person name="Wang M."/>
            <person name="Zifcakova L."/>
            <person name="Wipf D."/>
            <person name="Zambonelli A."/>
            <person name="Paolocci F."/>
            <person name="Nowrousian M."/>
            <person name="Ottonello S."/>
            <person name="Baldrian P."/>
            <person name="Spatafora J.W."/>
            <person name="Henrissat B."/>
            <person name="Nagy L.G."/>
            <person name="Aury J.M."/>
            <person name="Wincker P."/>
            <person name="Grigoriev I.V."/>
            <person name="Bonfante P."/>
            <person name="Martin F.M."/>
        </authorList>
    </citation>
    <scope>NUCLEOTIDE SEQUENCE [LARGE SCALE GENOMIC DNA]</scope>
    <source>
        <strain evidence="1 2">120613-1</strain>
    </source>
</reference>
<sequence>MRCNALQVKSRLSSSYFLIFSFFRSSTFPLLSFLFSCLSPHAPLFSSVYGTTLLKQTSAQFPERRKKKRKKIL</sequence>
<dbReference type="EMBL" id="ML120377">
    <property type="protein sequence ID" value="RPB00841.1"/>
    <property type="molecule type" value="Genomic_DNA"/>
</dbReference>
<evidence type="ECO:0000313" key="1">
    <source>
        <dbReference type="EMBL" id="RPB00841.1"/>
    </source>
</evidence>
<protein>
    <submittedName>
        <fullName evidence="1">Uncharacterized protein</fullName>
    </submittedName>
</protein>
<dbReference type="Proteomes" id="UP000276215">
    <property type="component" value="Unassembled WGS sequence"/>
</dbReference>
<name>A0A3N4JXI0_9PEZI</name>
<dbReference type="AlphaFoldDB" id="A0A3N4JXI0"/>
<accession>A0A3N4JXI0</accession>
<gene>
    <name evidence="1" type="ORF">L873DRAFT_1804602</name>
</gene>
<proteinExistence type="predicted"/>
<evidence type="ECO:0000313" key="2">
    <source>
        <dbReference type="Proteomes" id="UP000276215"/>
    </source>
</evidence>